<dbReference type="EMBL" id="JBHSBY010000021">
    <property type="protein sequence ID" value="MFC4195719.1"/>
    <property type="molecule type" value="Genomic_DNA"/>
</dbReference>
<dbReference type="Proteomes" id="UP001595792">
    <property type="component" value="Unassembled WGS sequence"/>
</dbReference>
<keyword evidence="1" id="KW-0808">Transferase</keyword>
<reference evidence="2" key="1">
    <citation type="journal article" date="2019" name="Int. J. Syst. Evol. Microbiol.">
        <title>The Global Catalogue of Microorganisms (GCM) 10K type strain sequencing project: providing services to taxonomists for standard genome sequencing and annotation.</title>
        <authorList>
            <consortium name="The Broad Institute Genomics Platform"/>
            <consortium name="The Broad Institute Genome Sequencing Center for Infectious Disease"/>
            <person name="Wu L."/>
            <person name="Ma J."/>
        </authorList>
    </citation>
    <scope>NUCLEOTIDE SEQUENCE [LARGE SCALE GENOMIC DNA]</scope>
    <source>
        <strain evidence="2">CCM 8689</strain>
    </source>
</reference>
<dbReference type="GO" id="GO:0032259">
    <property type="term" value="P:methylation"/>
    <property type="evidence" value="ECO:0007669"/>
    <property type="project" value="UniProtKB-KW"/>
</dbReference>
<evidence type="ECO:0000313" key="2">
    <source>
        <dbReference type="Proteomes" id="UP001595792"/>
    </source>
</evidence>
<protein>
    <submittedName>
        <fullName evidence="1">Class I SAM-dependent DNA methyltransferase</fullName>
    </submittedName>
</protein>
<dbReference type="Pfam" id="PF13489">
    <property type="entry name" value="Methyltransf_23"/>
    <property type="match status" value="1"/>
</dbReference>
<dbReference type="PANTHER" id="PTHR43861:SF1">
    <property type="entry name" value="TRANS-ACONITATE 2-METHYLTRANSFERASE"/>
    <property type="match status" value="1"/>
</dbReference>
<evidence type="ECO:0000313" key="1">
    <source>
        <dbReference type="EMBL" id="MFC4195719.1"/>
    </source>
</evidence>
<gene>
    <name evidence="1" type="ORF">ACFOUY_03300</name>
</gene>
<dbReference type="Gene3D" id="3.40.50.150">
    <property type="entry name" value="Vaccinia Virus protein VP39"/>
    <property type="match status" value="1"/>
</dbReference>
<dbReference type="InterPro" id="IPR029063">
    <property type="entry name" value="SAM-dependent_MTases_sf"/>
</dbReference>
<organism evidence="1 2">
    <name type="scientific">Pedobacter jamesrossensis</name>
    <dbReference type="NCBI Taxonomy" id="1908238"/>
    <lineage>
        <taxon>Bacteria</taxon>
        <taxon>Pseudomonadati</taxon>
        <taxon>Bacteroidota</taxon>
        <taxon>Sphingobacteriia</taxon>
        <taxon>Sphingobacteriales</taxon>
        <taxon>Sphingobacteriaceae</taxon>
        <taxon>Pedobacter</taxon>
    </lineage>
</organism>
<sequence>MEKVFNAYSSYYNLLYKDKDYASEADYIADLIKQYKPEAKTLIEFGSGTGKHALLFCQKGFIVKGIEPSEEMIKIAQQNKHANLSFANTSIEGLNIEERFEVASALFHVVSYLNYNNELINSFKNIHKHLNENGLFIFDLWYTPAVLSQIPEKRIKTTEDEHIKVIRNATPVNHWN</sequence>
<keyword evidence="2" id="KW-1185">Reference proteome</keyword>
<accession>A0ABV8NGY7</accession>
<dbReference type="PANTHER" id="PTHR43861">
    <property type="entry name" value="TRANS-ACONITATE 2-METHYLTRANSFERASE-RELATED"/>
    <property type="match status" value="1"/>
</dbReference>
<dbReference type="CDD" id="cd02440">
    <property type="entry name" value="AdoMet_MTases"/>
    <property type="match status" value="1"/>
</dbReference>
<keyword evidence="1" id="KW-0489">Methyltransferase</keyword>
<comment type="caution">
    <text evidence="1">The sequence shown here is derived from an EMBL/GenBank/DDBJ whole genome shotgun (WGS) entry which is preliminary data.</text>
</comment>
<proteinExistence type="predicted"/>
<dbReference type="RefSeq" id="WP_378959034.1">
    <property type="nucleotide sequence ID" value="NZ_JBHRXC010000001.1"/>
</dbReference>
<name>A0ABV8NGY7_9SPHI</name>
<dbReference type="GO" id="GO:0008168">
    <property type="term" value="F:methyltransferase activity"/>
    <property type="evidence" value="ECO:0007669"/>
    <property type="project" value="UniProtKB-KW"/>
</dbReference>
<dbReference type="SUPFAM" id="SSF53335">
    <property type="entry name" value="S-adenosyl-L-methionine-dependent methyltransferases"/>
    <property type="match status" value="1"/>
</dbReference>